<protein>
    <submittedName>
        <fullName evidence="2">DUF3515 domain-containing protein</fullName>
    </submittedName>
</protein>
<feature type="region of interest" description="Disordered" evidence="1">
    <location>
        <begin position="1"/>
        <end position="31"/>
    </location>
</feature>
<sequence length="45" mass="4404">MSTQRNPRGASPAASQGPTTGADAQGRGAGAPRSLVTISLILALV</sequence>
<accession>A0A2W5BAI0</accession>
<organism evidence="2 3">
    <name type="scientific">Corynebacterium urealyticum</name>
    <dbReference type="NCBI Taxonomy" id="43771"/>
    <lineage>
        <taxon>Bacteria</taxon>
        <taxon>Bacillati</taxon>
        <taxon>Actinomycetota</taxon>
        <taxon>Actinomycetes</taxon>
        <taxon>Mycobacteriales</taxon>
        <taxon>Corynebacteriaceae</taxon>
        <taxon>Corynebacterium</taxon>
    </lineage>
</organism>
<evidence type="ECO:0000313" key="3">
    <source>
        <dbReference type="Proteomes" id="UP000249451"/>
    </source>
</evidence>
<comment type="caution">
    <text evidence="2">The sequence shown here is derived from an EMBL/GenBank/DDBJ whole genome shotgun (WGS) entry which is preliminary data.</text>
</comment>
<evidence type="ECO:0000256" key="1">
    <source>
        <dbReference type="SAM" id="MobiDB-lite"/>
    </source>
</evidence>
<dbReference type="Proteomes" id="UP000249451">
    <property type="component" value="Unassembled WGS sequence"/>
</dbReference>
<gene>
    <name evidence="2" type="ORF">DI609_03880</name>
</gene>
<proteinExistence type="predicted"/>
<name>A0A2W5BAI0_9CORY</name>
<reference evidence="2 3" key="1">
    <citation type="submission" date="2017-11" db="EMBL/GenBank/DDBJ databases">
        <title>Infants hospitalized years apart are colonized by the same room-sourced microbial strains.</title>
        <authorList>
            <person name="Brooks B."/>
            <person name="Olm M.R."/>
            <person name="Firek B.A."/>
            <person name="Baker R."/>
            <person name="Thomas B.C."/>
            <person name="Morowitz M.J."/>
            <person name="Banfield J.F."/>
        </authorList>
    </citation>
    <scope>NUCLEOTIDE SEQUENCE [LARGE SCALE GENOMIC DNA]</scope>
    <source>
        <strain evidence="2">S2_012_000_R3_87</strain>
    </source>
</reference>
<feature type="non-terminal residue" evidence="2">
    <location>
        <position position="45"/>
    </location>
</feature>
<dbReference type="AlphaFoldDB" id="A0A2W5BAI0"/>
<dbReference type="EMBL" id="QFNY01000065">
    <property type="protein sequence ID" value="PZP01560.1"/>
    <property type="molecule type" value="Genomic_DNA"/>
</dbReference>
<evidence type="ECO:0000313" key="2">
    <source>
        <dbReference type="EMBL" id="PZP01560.1"/>
    </source>
</evidence>